<comment type="caution">
    <text evidence="2">The sequence shown here is derived from an EMBL/GenBank/DDBJ whole genome shotgun (WGS) entry which is preliminary data.</text>
</comment>
<gene>
    <name evidence="2" type="ORF">IAB59_04700</name>
</gene>
<reference evidence="2" key="2">
    <citation type="journal article" date="2021" name="PeerJ">
        <title>Extensive microbial diversity within the chicken gut microbiome revealed by metagenomics and culture.</title>
        <authorList>
            <person name="Gilroy R."/>
            <person name="Ravi A."/>
            <person name="Getino M."/>
            <person name="Pursley I."/>
            <person name="Horton D.L."/>
            <person name="Alikhan N.F."/>
            <person name="Baker D."/>
            <person name="Gharbi K."/>
            <person name="Hall N."/>
            <person name="Watson M."/>
            <person name="Adriaenssens E.M."/>
            <person name="Foster-Nyarko E."/>
            <person name="Jarju S."/>
            <person name="Secka A."/>
            <person name="Antonio M."/>
            <person name="Oren A."/>
            <person name="Chaudhuri R.R."/>
            <person name="La Ragione R."/>
            <person name="Hildebrand F."/>
            <person name="Pallen M.J."/>
        </authorList>
    </citation>
    <scope>NUCLEOTIDE SEQUENCE</scope>
    <source>
        <strain evidence="2">CHK195-26880</strain>
    </source>
</reference>
<evidence type="ECO:0000256" key="1">
    <source>
        <dbReference type="SAM" id="Coils"/>
    </source>
</evidence>
<accession>A0A9D1KAY4</accession>
<proteinExistence type="predicted"/>
<dbReference type="Proteomes" id="UP000886833">
    <property type="component" value="Unassembled WGS sequence"/>
</dbReference>
<protein>
    <submittedName>
        <fullName evidence="2">Uncharacterized protein</fullName>
    </submittedName>
</protein>
<dbReference type="EMBL" id="DVKQ01000060">
    <property type="protein sequence ID" value="HIT37753.1"/>
    <property type="molecule type" value="Genomic_DNA"/>
</dbReference>
<organism evidence="2 3">
    <name type="scientific">Candidatus Onthousia faecipullorum</name>
    <dbReference type="NCBI Taxonomy" id="2840887"/>
    <lineage>
        <taxon>Bacteria</taxon>
        <taxon>Bacillati</taxon>
        <taxon>Bacillota</taxon>
        <taxon>Bacilli</taxon>
        <taxon>Candidatus Onthousia</taxon>
    </lineage>
</organism>
<sequence length="324" mass="37229">MGIEKMGSSLEQRAIRNGRAIDMQWLRENEVNEMRTSHDVDETKDSSDYIDPESYKQELEELREILKNMDKEDEKKDTNVLDSSYNLDGQDVTSNERKKLEIFTEQDVEAERQKGFAIPRQYVVLNGDKYYFSQDYIATPKTSEELEADRISQELAAAAGIEVPESSTFKNSHYANTGLLPNGNMILKDPTGMMGMVDSYGDILIDFKYHSIKPITNRNNEIVHDNCFIAESNNSHFSEKINNVVYSTGIIESDGTELYHIDESDVEAIRYDDENDILHCCNYNDWVGLAYSKTGFEKDIKTIYGYELESGYDRYSDLEDKIFG</sequence>
<reference evidence="2" key="1">
    <citation type="submission" date="2020-10" db="EMBL/GenBank/DDBJ databases">
        <authorList>
            <person name="Gilroy R."/>
        </authorList>
    </citation>
    <scope>NUCLEOTIDE SEQUENCE</scope>
    <source>
        <strain evidence="2">CHK195-26880</strain>
    </source>
</reference>
<keyword evidence="1" id="KW-0175">Coiled coil</keyword>
<name>A0A9D1KAY4_9FIRM</name>
<evidence type="ECO:0000313" key="2">
    <source>
        <dbReference type="EMBL" id="HIT37753.1"/>
    </source>
</evidence>
<evidence type="ECO:0000313" key="3">
    <source>
        <dbReference type="Proteomes" id="UP000886833"/>
    </source>
</evidence>
<feature type="coiled-coil region" evidence="1">
    <location>
        <begin position="52"/>
        <end position="79"/>
    </location>
</feature>
<dbReference type="AlphaFoldDB" id="A0A9D1KAY4"/>